<proteinExistence type="inferred from homology"/>
<name>A0ABD6FGI5_9PSEU</name>
<protein>
    <submittedName>
        <fullName evidence="7">Tn3 family transposase</fullName>
    </submittedName>
</protein>
<evidence type="ECO:0000256" key="1">
    <source>
        <dbReference type="ARBA" id="ARBA00009402"/>
    </source>
</evidence>
<sequence length="1028" mass="114290">MPVEFLSDEQAAAYGRLPEVLSRAELERFFFLDDVDRGLVEAKRRDYNKLGFALQLVTVRNVGAFLDDPLDVPVELVDYLAEQLGIVDSSCVKSYGEREKTRFEHVWELRQAGGWHEFSVVENELGEWIEARAWTTGDGPKALFDVAVSWLRERKVLLPGVTRLVRLVAAQREAANRRLWETLCDLLDDEQRAALDGLLEVPEGHRNSRLDTLRRPPVRVSGPAMVDALQRASEILGLGFVEVDTEVVPPRRLAELSRYGVQGKASLLRRHGDSRRAATLLATVVYLQTRAVDDALDLLDVLIASKLLARAERESAKEKLRTLPKLGKASAKLAAALGVLLEVTGAHDGLAEQAADDGDTIEPVSLAQVWAEIEAVVPRAELAEALVAVVELAGPLDSDADEAWRAELVKRFVTVRPFLPLLCEVIRFGAAPEGRQVLAALRDLPRLWGGGRNKVARSEIDEQLLIGSWRRLVLHAPELEPGTIDWRAYTFCVLEQFHRCLRRRDIFAVNSSKWGDPRAKLLAGSAWTTAKPVVLSSLGLPPDPNEHLDECAELLDATFREVTAGLPENTAVRFDEDGRLHLSALPAEAEPPSLANLRALTNRMLPRVDLPEVLLEVFSWTGADQAFTSITGGEARLADLHITIAALLVSESCNIGWTPVIKHSVPALTRDRLAHVDATYLRMDTLKAANTFLIEHQARIGLAQVWGGGHVASVDGMRFVVPVQTINARHNPHYWGQKRGATWLNMVNDQAAGLAGKVVAGTPRDSLHVLDVLYDRDGGQKPQMIVTDTASYSDIVFGLLTLAGYTYAPQLADLPDQKLWRIDTRADYGPFTTAARGRIDLDRIRRHWEDILRVVASIHTGAVRAHDVIRMLSRDGHPTPLGEAIAHYGRIHKTLHVLRMVDDTGYRRDIKAQANLQEGRHALARRIFHGQRGELRQRYYEGMEDQLGALGLVLNAIVLFTTRYLDAAITELRAGGYEVHDEDAARLSPFVRHHINMLGRYSFLLPADLAQGLRPLRDPSEPDEDNER</sequence>
<dbReference type="InterPro" id="IPR025296">
    <property type="entry name" value="DUF4158"/>
</dbReference>
<dbReference type="NCBIfam" id="NF033527">
    <property type="entry name" value="transpos_Tn3"/>
    <property type="match status" value="1"/>
</dbReference>
<dbReference type="GO" id="GO:0003677">
    <property type="term" value="F:DNA binding"/>
    <property type="evidence" value="ECO:0007669"/>
    <property type="project" value="UniProtKB-KW"/>
</dbReference>
<dbReference type="GO" id="GO:0032196">
    <property type="term" value="P:transposition"/>
    <property type="evidence" value="ECO:0007669"/>
    <property type="project" value="UniProtKB-KW"/>
</dbReference>
<feature type="domain" description="DUF4158" evidence="6">
    <location>
        <begin position="5"/>
        <end position="170"/>
    </location>
</feature>
<evidence type="ECO:0000259" key="6">
    <source>
        <dbReference type="Pfam" id="PF13700"/>
    </source>
</evidence>
<dbReference type="InterPro" id="IPR002513">
    <property type="entry name" value="Tn3_Tnp_DDE_dom"/>
</dbReference>
<gene>
    <name evidence="7" type="ORF">DIU77_012810</name>
</gene>
<keyword evidence="4" id="KW-0233">DNA recombination</keyword>
<dbReference type="Pfam" id="PF13700">
    <property type="entry name" value="DUF4158"/>
    <property type="match status" value="1"/>
</dbReference>
<comment type="caution">
    <text evidence="7">The sequence shown here is derived from an EMBL/GenBank/DDBJ whole genome shotgun (WGS) entry which is preliminary data.</text>
</comment>
<dbReference type="GO" id="GO:0006310">
    <property type="term" value="P:DNA recombination"/>
    <property type="evidence" value="ECO:0007669"/>
    <property type="project" value="UniProtKB-KW"/>
</dbReference>
<dbReference type="AlphaFoldDB" id="A0ABD6FGI5"/>
<evidence type="ECO:0000256" key="2">
    <source>
        <dbReference type="ARBA" id="ARBA00022578"/>
    </source>
</evidence>
<reference evidence="7 8" key="1">
    <citation type="journal article" date="2021" name="BMC Genomics">
        <title>Genome-resolved metagenome and metatranscriptome analyses of thermophilic composting reveal key bacterial players and their metabolic interactions.</title>
        <authorList>
            <person name="Braga L.P.P."/>
            <person name="Pereira R.V."/>
            <person name="Martins L.F."/>
            <person name="Moura L.M.S."/>
            <person name="Sanchez F.B."/>
            <person name="Patane J.S.L."/>
            <person name="da Silva A.M."/>
            <person name="Setubal J.C."/>
        </authorList>
    </citation>
    <scope>NUCLEOTIDE SEQUENCE [LARGE SCALE GENOMIC DNA]</scope>
    <source>
        <strain evidence="7">ZC4RG45</strain>
    </source>
</reference>
<evidence type="ECO:0000256" key="3">
    <source>
        <dbReference type="ARBA" id="ARBA00023125"/>
    </source>
</evidence>
<dbReference type="Proteomes" id="UP000249324">
    <property type="component" value="Unassembled WGS sequence"/>
</dbReference>
<evidence type="ECO:0000256" key="4">
    <source>
        <dbReference type="ARBA" id="ARBA00023172"/>
    </source>
</evidence>
<evidence type="ECO:0000313" key="7">
    <source>
        <dbReference type="EMBL" id="MFO7193117.1"/>
    </source>
</evidence>
<organism evidence="7 8">
    <name type="scientific">Thermocrispum agreste</name>
    <dbReference type="NCBI Taxonomy" id="37925"/>
    <lineage>
        <taxon>Bacteria</taxon>
        <taxon>Bacillati</taxon>
        <taxon>Actinomycetota</taxon>
        <taxon>Actinomycetes</taxon>
        <taxon>Pseudonocardiales</taxon>
        <taxon>Pseudonocardiaceae</taxon>
        <taxon>Thermocrispum</taxon>
    </lineage>
</organism>
<dbReference type="InterPro" id="IPR047653">
    <property type="entry name" value="Tn3-like_transpos"/>
</dbReference>
<keyword evidence="3" id="KW-0238">DNA-binding</keyword>
<keyword evidence="2" id="KW-0815">Transposition</keyword>
<evidence type="ECO:0000259" key="5">
    <source>
        <dbReference type="Pfam" id="PF01526"/>
    </source>
</evidence>
<feature type="domain" description="Tn3 transposase DDE" evidence="5">
    <location>
        <begin position="612"/>
        <end position="1001"/>
    </location>
</feature>
<dbReference type="EMBL" id="QGUI02000167">
    <property type="protein sequence ID" value="MFO7193117.1"/>
    <property type="molecule type" value="Genomic_DNA"/>
</dbReference>
<dbReference type="Pfam" id="PF01526">
    <property type="entry name" value="DDE_Tnp_Tn3"/>
    <property type="match status" value="1"/>
</dbReference>
<evidence type="ECO:0000313" key="8">
    <source>
        <dbReference type="Proteomes" id="UP000249324"/>
    </source>
</evidence>
<accession>A0ABD6FGI5</accession>
<comment type="similarity">
    <text evidence="1">Belongs to the transposase 7 family.</text>
</comment>